<feature type="non-terminal residue" evidence="14">
    <location>
        <position position="513"/>
    </location>
</feature>
<evidence type="ECO:0000313" key="14">
    <source>
        <dbReference type="EMBL" id="HIP74807.1"/>
    </source>
</evidence>
<proteinExistence type="inferred from homology"/>
<dbReference type="InterPro" id="IPR011254">
    <property type="entry name" value="Prismane-like_sf"/>
</dbReference>
<dbReference type="EC" id="1.2.7.4" evidence="5"/>
<dbReference type="GO" id="GO:0016151">
    <property type="term" value="F:nickel cation binding"/>
    <property type="evidence" value="ECO:0007669"/>
    <property type="project" value="InterPro"/>
</dbReference>
<protein>
    <recommendedName>
        <fullName evidence="5">anaerobic carbon-monoxide dehydrogenase</fullName>
        <ecNumber evidence="5">1.2.7.4</ecNumber>
    </recommendedName>
</protein>
<dbReference type="NCBIfam" id="TIGR01702">
    <property type="entry name" value="CO_DH_cata"/>
    <property type="match status" value="1"/>
</dbReference>
<dbReference type="AlphaFoldDB" id="A0A832ZA08"/>
<dbReference type="GO" id="GO:0050418">
    <property type="term" value="F:hydroxylamine reductase activity"/>
    <property type="evidence" value="ECO:0007669"/>
    <property type="project" value="TreeGrafter"/>
</dbReference>
<organism evidence="14 15">
    <name type="scientific">Thermococcus paralvinellae</name>
    <dbReference type="NCBI Taxonomy" id="582419"/>
    <lineage>
        <taxon>Archaea</taxon>
        <taxon>Methanobacteriati</taxon>
        <taxon>Methanobacteriota</taxon>
        <taxon>Thermococci</taxon>
        <taxon>Thermococcales</taxon>
        <taxon>Thermococcaceae</taxon>
        <taxon>Thermococcus</taxon>
    </lineage>
</organism>
<comment type="similarity">
    <text evidence="3">Belongs to the Ni-containing carbon monoxide dehydrogenase family.</text>
</comment>
<keyword evidence="6" id="KW-0004">4Fe-4S</keyword>
<dbReference type="PANTHER" id="PTHR30109">
    <property type="entry name" value="HYDROXYLAMINE REDUCTASE"/>
    <property type="match status" value="1"/>
</dbReference>
<dbReference type="PANTHER" id="PTHR30109:SF4">
    <property type="entry name" value="CARBON MONOXIDE DEHYDROGENASE"/>
    <property type="match status" value="1"/>
</dbReference>
<dbReference type="InterPro" id="IPR016101">
    <property type="entry name" value="CO_DH_a-bundle"/>
</dbReference>
<evidence type="ECO:0000256" key="10">
    <source>
        <dbReference type="ARBA" id="ARBA00023004"/>
    </source>
</evidence>
<evidence type="ECO:0000256" key="11">
    <source>
        <dbReference type="ARBA" id="ARBA00023014"/>
    </source>
</evidence>
<dbReference type="Proteomes" id="UP000649326">
    <property type="component" value="Unassembled WGS sequence"/>
</dbReference>
<dbReference type="Gene3D" id="1.20.1270.30">
    <property type="match status" value="1"/>
</dbReference>
<dbReference type="Gene3D" id="3.40.50.2030">
    <property type="match status" value="2"/>
</dbReference>
<evidence type="ECO:0000256" key="13">
    <source>
        <dbReference type="ARBA" id="ARBA00048733"/>
    </source>
</evidence>
<comment type="function">
    <text evidence="2">CODH oxidizes carbon monoxide coupled, via CooF, to the reduction of a hydrogen cation by a hydrogenase (possibly CooH).</text>
</comment>
<accession>A0A832ZA08</accession>
<dbReference type="SUPFAM" id="SSF56821">
    <property type="entry name" value="Prismane protein-like"/>
    <property type="match status" value="1"/>
</dbReference>
<dbReference type="EMBL" id="DQUG01000057">
    <property type="protein sequence ID" value="HIP74807.1"/>
    <property type="molecule type" value="Genomic_DNA"/>
</dbReference>
<evidence type="ECO:0000256" key="9">
    <source>
        <dbReference type="ARBA" id="ARBA00023002"/>
    </source>
</evidence>
<dbReference type="InterPro" id="IPR010047">
    <property type="entry name" value="CODH"/>
</dbReference>
<reference evidence="14" key="1">
    <citation type="journal article" date="2020" name="ISME J.">
        <title>Gammaproteobacteria mediating utilization of methyl-, sulfur- and petroleum organic compounds in deep ocean hydrothermal plumes.</title>
        <authorList>
            <person name="Zhou Z."/>
            <person name="Liu Y."/>
            <person name="Pan J."/>
            <person name="Cron B.R."/>
            <person name="Toner B.M."/>
            <person name="Anantharaman K."/>
            <person name="Breier J.A."/>
            <person name="Dick G.J."/>
            <person name="Li M."/>
        </authorList>
    </citation>
    <scope>NUCLEOTIDE SEQUENCE</scope>
    <source>
        <strain evidence="14">SZUA-1451</strain>
    </source>
</reference>
<dbReference type="GO" id="GO:0042542">
    <property type="term" value="P:response to hydrogen peroxide"/>
    <property type="evidence" value="ECO:0007669"/>
    <property type="project" value="TreeGrafter"/>
</dbReference>
<dbReference type="GO" id="GO:0004601">
    <property type="term" value="F:peroxidase activity"/>
    <property type="evidence" value="ECO:0007669"/>
    <property type="project" value="TreeGrafter"/>
</dbReference>
<keyword evidence="11" id="KW-0411">Iron-sulfur</keyword>
<sequence>MVEIANPDVKMLVEEAKKKGIETPHTRREKVSICKIGKLGLCCTVCSEGPCIITENHPYGVCGLNADQIVAKNLLRKVAAGVACYVHVAENTARALMNADKIKDTKKLEEVAEILGIEADHKKLAEFVLNDIYKPRWQQSEIVLKLAPEKRLAVYKKLNIIPGGAKSEIVDAIVKTSTNLGANVNDLLHHVLKLGLTMGYVALRMNIWMNDILLGTPTIATLETGIGAINPNAVNIMTTGHQSALQHAVIEVASSEEMQKLARDAGADGINIVGATCVGQDIQSRWNLLKGSCFIGQCSNNFGTEPLAASGLIDAVVSEFNCTFPGLTEISKSEGIKLVAIDDVAYIEGAELVSWSPEKAREVAKRVVELAIEAFKNRKRAERKGSIKKATIGFSEDFIKQNAEKILEVLAEGKVKGIAAVVGCSNLVSGGHDVLIRDLTKELLKRDILVWTAGCTAYALQGLGFMSEEGLEYAGDGLKEVSQELGLPPVWDFGICMCIARIVTIAEFFAEKL</sequence>
<evidence type="ECO:0000256" key="1">
    <source>
        <dbReference type="ARBA" id="ARBA00001966"/>
    </source>
</evidence>
<dbReference type="InterPro" id="IPR004137">
    <property type="entry name" value="HCP/CODH"/>
</dbReference>
<comment type="subunit">
    <text evidence="4">Homodimer.</text>
</comment>
<evidence type="ECO:0000256" key="5">
    <source>
        <dbReference type="ARBA" id="ARBA00012819"/>
    </source>
</evidence>
<evidence type="ECO:0000256" key="12">
    <source>
        <dbReference type="ARBA" id="ARBA00034454"/>
    </source>
</evidence>
<evidence type="ECO:0000256" key="7">
    <source>
        <dbReference type="ARBA" id="ARBA00022596"/>
    </source>
</evidence>
<dbReference type="GO" id="GO:0043885">
    <property type="term" value="F:anaerobic carbon-monoxide dehydrogenase activity"/>
    <property type="evidence" value="ECO:0007669"/>
    <property type="project" value="UniProtKB-EC"/>
</dbReference>
<evidence type="ECO:0000256" key="3">
    <source>
        <dbReference type="ARBA" id="ARBA00010689"/>
    </source>
</evidence>
<dbReference type="InterPro" id="IPR016099">
    <property type="entry name" value="Prismane-like_a/b-sand"/>
</dbReference>
<comment type="cofactor">
    <cofactor evidence="12">
        <name>[Ni-4Fe-5S] cluster</name>
        <dbReference type="ChEBI" id="CHEBI:177874"/>
    </cofactor>
</comment>
<evidence type="ECO:0000313" key="15">
    <source>
        <dbReference type="Proteomes" id="UP000649326"/>
    </source>
</evidence>
<evidence type="ECO:0000256" key="8">
    <source>
        <dbReference type="ARBA" id="ARBA00022723"/>
    </source>
</evidence>
<comment type="cofactor">
    <cofactor evidence="1">
        <name>[4Fe-4S] cluster</name>
        <dbReference type="ChEBI" id="CHEBI:49883"/>
    </cofactor>
</comment>
<keyword evidence="7" id="KW-0533">Nickel</keyword>
<keyword evidence="8" id="KW-0479">Metal-binding</keyword>
<evidence type="ECO:0000256" key="4">
    <source>
        <dbReference type="ARBA" id="ARBA00011738"/>
    </source>
</evidence>
<evidence type="ECO:0000256" key="6">
    <source>
        <dbReference type="ARBA" id="ARBA00022485"/>
    </source>
</evidence>
<keyword evidence="10" id="KW-0408">Iron</keyword>
<keyword evidence="9 14" id="KW-0560">Oxidoreductase</keyword>
<dbReference type="GO" id="GO:0051539">
    <property type="term" value="F:4 iron, 4 sulfur cluster binding"/>
    <property type="evidence" value="ECO:0007669"/>
    <property type="project" value="UniProtKB-KW"/>
</dbReference>
<gene>
    <name evidence="14" type="primary">cooS</name>
    <name evidence="14" type="ORF">EYH13_01360</name>
</gene>
<evidence type="ECO:0000256" key="2">
    <source>
        <dbReference type="ARBA" id="ARBA00002452"/>
    </source>
</evidence>
<comment type="catalytic activity">
    <reaction evidence="13">
        <text>CO + 2 oxidized [2Fe-2S]-[ferredoxin] + H2O = 2 reduced [2Fe-2S]-[ferredoxin] + CO2 + 2 H(+)</text>
        <dbReference type="Rhea" id="RHEA:21040"/>
        <dbReference type="Rhea" id="RHEA-COMP:10000"/>
        <dbReference type="Rhea" id="RHEA-COMP:10001"/>
        <dbReference type="ChEBI" id="CHEBI:15377"/>
        <dbReference type="ChEBI" id="CHEBI:15378"/>
        <dbReference type="ChEBI" id="CHEBI:16526"/>
        <dbReference type="ChEBI" id="CHEBI:17245"/>
        <dbReference type="ChEBI" id="CHEBI:33737"/>
        <dbReference type="ChEBI" id="CHEBI:33738"/>
        <dbReference type="EC" id="1.2.7.4"/>
    </reaction>
</comment>
<dbReference type="GO" id="GO:0006091">
    <property type="term" value="P:generation of precursor metabolites and energy"/>
    <property type="evidence" value="ECO:0007669"/>
    <property type="project" value="InterPro"/>
</dbReference>
<comment type="caution">
    <text evidence="14">The sequence shown here is derived from an EMBL/GenBank/DDBJ whole genome shotgun (WGS) entry which is preliminary data.</text>
</comment>
<name>A0A832ZA08_9EURY</name>
<dbReference type="Pfam" id="PF03063">
    <property type="entry name" value="Prismane"/>
    <property type="match status" value="1"/>
</dbReference>